<comment type="caution">
    <text evidence="1">The sequence shown here is derived from an EMBL/GenBank/DDBJ whole genome shotgun (WGS) entry which is preliminary data.</text>
</comment>
<dbReference type="Proteomes" id="UP000482960">
    <property type="component" value="Unassembled WGS sequence"/>
</dbReference>
<name>A0A6V8L1P1_9ACTN</name>
<sequence length="111" mass="11902">MPPPPLSPSDEEIRVAIEALRSDAREWLDWADALAHASTVVGRLDLTANEMCALSEIVGLPETYAALQRRVAELATQGAAGFTAMAGALIAAADGYERDERNAVHRMLGAW</sequence>
<evidence type="ECO:0000313" key="2">
    <source>
        <dbReference type="Proteomes" id="UP000482960"/>
    </source>
</evidence>
<dbReference type="RefSeq" id="WP_173075230.1">
    <property type="nucleotide sequence ID" value="NZ_BAABJB010000006.1"/>
</dbReference>
<accession>A0A6V8L1P1</accession>
<dbReference type="AlphaFoldDB" id="A0A6V8L1P1"/>
<evidence type="ECO:0008006" key="3">
    <source>
        <dbReference type="Google" id="ProtNLM"/>
    </source>
</evidence>
<reference evidence="1 2" key="2">
    <citation type="submission" date="2020-03" db="EMBL/GenBank/DDBJ databases">
        <authorList>
            <person name="Ichikawa N."/>
            <person name="Kimura A."/>
            <person name="Kitahashi Y."/>
            <person name="Uohara A."/>
        </authorList>
    </citation>
    <scope>NUCLEOTIDE SEQUENCE [LARGE SCALE GENOMIC DNA]</scope>
    <source>
        <strain evidence="1 2">NBRC 108638</strain>
    </source>
</reference>
<protein>
    <recommendedName>
        <fullName evidence="3">ESX-1 secretion-associated protein</fullName>
    </recommendedName>
</protein>
<keyword evidence="2" id="KW-1185">Reference proteome</keyword>
<organism evidence="1 2">
    <name type="scientific">Phytohabitans rumicis</name>
    <dbReference type="NCBI Taxonomy" id="1076125"/>
    <lineage>
        <taxon>Bacteria</taxon>
        <taxon>Bacillati</taxon>
        <taxon>Actinomycetota</taxon>
        <taxon>Actinomycetes</taxon>
        <taxon>Micromonosporales</taxon>
        <taxon>Micromonosporaceae</taxon>
    </lineage>
</organism>
<reference evidence="1 2" key="1">
    <citation type="submission" date="2020-03" db="EMBL/GenBank/DDBJ databases">
        <title>Whole genome shotgun sequence of Phytohabitans rumicis NBRC 108638.</title>
        <authorList>
            <person name="Komaki H."/>
            <person name="Tamura T."/>
        </authorList>
    </citation>
    <scope>NUCLEOTIDE SEQUENCE [LARGE SCALE GENOMIC DNA]</scope>
    <source>
        <strain evidence="1 2">NBRC 108638</strain>
    </source>
</reference>
<evidence type="ECO:0000313" key="1">
    <source>
        <dbReference type="EMBL" id="GFJ88027.1"/>
    </source>
</evidence>
<proteinExistence type="predicted"/>
<dbReference type="EMBL" id="BLPG01000001">
    <property type="protein sequence ID" value="GFJ88027.1"/>
    <property type="molecule type" value="Genomic_DNA"/>
</dbReference>
<gene>
    <name evidence="1" type="ORF">Prum_016690</name>
</gene>